<reference evidence="3" key="1">
    <citation type="submission" date="2010-05" db="EMBL/GenBank/DDBJ databases">
        <title>The complete genome of Truepera radiovictris DSM 17093.</title>
        <authorList>
            <consortium name="US DOE Joint Genome Institute (JGI-PGF)"/>
            <person name="Lucas S."/>
            <person name="Copeland A."/>
            <person name="Lapidus A."/>
            <person name="Glavina del Rio T."/>
            <person name="Dalin E."/>
            <person name="Tice H."/>
            <person name="Bruce D."/>
            <person name="Goodwin L."/>
            <person name="Pitluck S."/>
            <person name="Kyrpides N."/>
            <person name="Mavromatis K."/>
            <person name="Ovchinnikova G."/>
            <person name="Munk A.C."/>
            <person name="Detter J.C."/>
            <person name="Han C."/>
            <person name="Tapia R."/>
            <person name="Land M."/>
            <person name="Hauser L."/>
            <person name="Markowitz V."/>
            <person name="Cheng J.-F."/>
            <person name="Hugenholtz P."/>
            <person name="Woyke T."/>
            <person name="Wu D."/>
            <person name="Tindall B."/>
            <person name="Pomrenke H.G."/>
            <person name="Brambilla E."/>
            <person name="Klenk H.-P."/>
            <person name="Eisen J.A."/>
        </authorList>
    </citation>
    <scope>NUCLEOTIDE SEQUENCE [LARGE SCALE GENOMIC DNA]</scope>
    <source>
        <strain evidence="3">DSM 17093 / CIP 108686 / LMG 22925 / RQ-24</strain>
    </source>
</reference>
<dbReference type="Proteomes" id="UP000000379">
    <property type="component" value="Chromosome"/>
</dbReference>
<organism evidence="2 3">
    <name type="scientific">Truepera radiovictrix (strain DSM 17093 / CIP 108686 / LMG 22925 / RQ-24)</name>
    <dbReference type="NCBI Taxonomy" id="649638"/>
    <lineage>
        <taxon>Bacteria</taxon>
        <taxon>Thermotogati</taxon>
        <taxon>Deinococcota</taxon>
        <taxon>Deinococci</taxon>
        <taxon>Trueperales</taxon>
        <taxon>Trueperaceae</taxon>
        <taxon>Truepera</taxon>
    </lineage>
</organism>
<evidence type="ECO:0000313" key="2">
    <source>
        <dbReference type="EMBL" id="ADI14704.1"/>
    </source>
</evidence>
<evidence type="ECO:0000256" key="1">
    <source>
        <dbReference type="SAM" id="SignalP"/>
    </source>
</evidence>
<evidence type="ECO:0000313" key="3">
    <source>
        <dbReference type="Proteomes" id="UP000000379"/>
    </source>
</evidence>
<reference evidence="2 3" key="2">
    <citation type="journal article" date="2011" name="Stand. Genomic Sci.">
        <title>Complete genome sequence of Truepera radiovictrix type strain (RQ-24).</title>
        <authorList>
            <person name="Ivanova N."/>
            <person name="Rohde C."/>
            <person name="Munk C."/>
            <person name="Nolan M."/>
            <person name="Lucas S."/>
            <person name="Del Rio T.G."/>
            <person name="Tice H."/>
            <person name="Deshpande S."/>
            <person name="Cheng J.F."/>
            <person name="Tapia R."/>
            <person name="Han C."/>
            <person name="Goodwin L."/>
            <person name="Pitluck S."/>
            <person name="Liolios K."/>
            <person name="Mavromatis K."/>
            <person name="Mikhailova N."/>
            <person name="Pati A."/>
            <person name="Chen A."/>
            <person name="Palaniappan K."/>
            <person name="Land M."/>
            <person name="Hauser L."/>
            <person name="Chang Y.J."/>
            <person name="Jeffries C.D."/>
            <person name="Brambilla E."/>
            <person name="Rohde M."/>
            <person name="Goker M."/>
            <person name="Tindall B.J."/>
            <person name="Woyke T."/>
            <person name="Bristow J."/>
            <person name="Eisen J.A."/>
            <person name="Markowitz V."/>
            <person name="Hugenholtz P."/>
            <person name="Kyrpides N.C."/>
            <person name="Klenk H.P."/>
            <person name="Lapidus A."/>
        </authorList>
    </citation>
    <scope>NUCLEOTIDE SEQUENCE [LARGE SCALE GENOMIC DNA]</scope>
    <source>
        <strain evidence="3">DSM 17093 / CIP 108686 / LMG 22925 / RQ-24</strain>
    </source>
</reference>
<keyword evidence="1" id="KW-0732">Signal</keyword>
<keyword evidence="3" id="KW-1185">Reference proteome</keyword>
<dbReference type="KEGG" id="tra:Trad_1585"/>
<proteinExistence type="predicted"/>
<feature type="chain" id="PRO_5003094680" description="Copper amine oxidase domain protein" evidence="1">
    <location>
        <begin position="39"/>
        <end position="473"/>
    </location>
</feature>
<dbReference type="HOGENOM" id="CLU_577383_0_0_0"/>
<name>D7CY65_TRURR</name>
<dbReference type="eggNOG" id="COG0860">
    <property type="taxonomic scope" value="Bacteria"/>
</dbReference>
<dbReference type="AlphaFoldDB" id="D7CY65"/>
<dbReference type="EMBL" id="CP002049">
    <property type="protein sequence ID" value="ADI14704.1"/>
    <property type="molecule type" value="Genomic_DNA"/>
</dbReference>
<accession>D7CY65</accession>
<sequence length="473" mass="48501">MLPVKRRPVPPSLAVARRLLLALGVFGALTVAAPRALAQTPAEAEGPRATQLILNGYEVAGATTELVPGTTYAPAAALAAALGASWRFDAEGGLFSLEFGGRFLSLRAFGAPEAAAAAQGALWVDGREAPGPGAVVVAGEPYLPVKGVVAALGGHTAQVAGGATQVVTVVFPRPQLTAVRSPGVWGRAERFVLEFSAPVAVEPLYEPSLRVLRLRFPRALLGDGVATGRFSGTHFSDAALVPDVGYLDFNLTLRAGQDYSLFSEPAGAGQRVVLDLFARGDRGGEVNAEAPTLILDPSGQTAALAGELQRLLGARGVNAELTWTQDPAPPEVRARSGVGAPLFVTLSRAPLGPGRVNLYYLAPETPSALLQAPLRAGAEAPLSEAGRERLAALPLDLALGERVARLLGTALKARTGLQPRLVEAPLFALSGAAGRGVMLELSTAVPTTPGLVAALAESLAAVLAAETGLATLP</sequence>
<dbReference type="STRING" id="649638.Trad_1585"/>
<gene>
    <name evidence="2" type="ordered locus">Trad_1585</name>
</gene>
<feature type="signal peptide" evidence="1">
    <location>
        <begin position="1"/>
        <end position="38"/>
    </location>
</feature>
<protein>
    <recommendedName>
        <fullName evidence="4">Copper amine oxidase domain protein</fullName>
    </recommendedName>
</protein>
<evidence type="ECO:0008006" key="4">
    <source>
        <dbReference type="Google" id="ProtNLM"/>
    </source>
</evidence>